<keyword evidence="1" id="KW-1133">Transmembrane helix</keyword>
<gene>
    <name evidence="2" type="ORF">S03H2_27027</name>
</gene>
<keyword evidence="1" id="KW-0472">Membrane</keyword>
<evidence type="ECO:0000256" key="1">
    <source>
        <dbReference type="SAM" id="Phobius"/>
    </source>
</evidence>
<dbReference type="AlphaFoldDB" id="X1HTN1"/>
<name>X1HTN1_9ZZZZ</name>
<accession>X1HTN1</accession>
<keyword evidence="1" id="KW-0812">Transmembrane</keyword>
<sequence>HNLLISLNSPIILLIYYICLRLNNKEPKRKKTMVYNDNTNNAPCMVGVNHDLYAKVPPI</sequence>
<dbReference type="EMBL" id="BARU01015974">
    <property type="protein sequence ID" value="GAH57189.1"/>
    <property type="molecule type" value="Genomic_DNA"/>
</dbReference>
<organism evidence="2">
    <name type="scientific">marine sediment metagenome</name>
    <dbReference type="NCBI Taxonomy" id="412755"/>
    <lineage>
        <taxon>unclassified sequences</taxon>
        <taxon>metagenomes</taxon>
        <taxon>ecological metagenomes</taxon>
    </lineage>
</organism>
<proteinExistence type="predicted"/>
<feature type="non-terminal residue" evidence="2">
    <location>
        <position position="1"/>
    </location>
</feature>
<comment type="caution">
    <text evidence="2">The sequence shown here is derived from an EMBL/GenBank/DDBJ whole genome shotgun (WGS) entry which is preliminary data.</text>
</comment>
<reference evidence="2" key="1">
    <citation type="journal article" date="2014" name="Front. Microbiol.">
        <title>High frequency of phylogenetically diverse reductive dehalogenase-homologous genes in deep subseafloor sedimentary metagenomes.</title>
        <authorList>
            <person name="Kawai M."/>
            <person name="Futagami T."/>
            <person name="Toyoda A."/>
            <person name="Takaki Y."/>
            <person name="Nishi S."/>
            <person name="Hori S."/>
            <person name="Arai W."/>
            <person name="Tsubouchi T."/>
            <person name="Morono Y."/>
            <person name="Uchiyama I."/>
            <person name="Ito T."/>
            <person name="Fujiyama A."/>
            <person name="Inagaki F."/>
            <person name="Takami H."/>
        </authorList>
    </citation>
    <scope>NUCLEOTIDE SEQUENCE</scope>
    <source>
        <strain evidence="2">Expedition CK06-06</strain>
    </source>
</reference>
<evidence type="ECO:0000313" key="2">
    <source>
        <dbReference type="EMBL" id="GAH57189.1"/>
    </source>
</evidence>
<protein>
    <submittedName>
        <fullName evidence="2">Uncharacterized protein</fullName>
    </submittedName>
</protein>
<feature type="transmembrane region" description="Helical" evidence="1">
    <location>
        <begin position="6"/>
        <end position="23"/>
    </location>
</feature>